<evidence type="ECO:0000313" key="1">
    <source>
        <dbReference type="EMBL" id="CAG8776779.1"/>
    </source>
</evidence>
<dbReference type="AlphaFoldDB" id="A0A9N9P0G2"/>
<organism evidence="1 2">
    <name type="scientific">Cetraspora pellucida</name>
    <dbReference type="NCBI Taxonomy" id="1433469"/>
    <lineage>
        <taxon>Eukaryota</taxon>
        <taxon>Fungi</taxon>
        <taxon>Fungi incertae sedis</taxon>
        <taxon>Mucoromycota</taxon>
        <taxon>Glomeromycotina</taxon>
        <taxon>Glomeromycetes</taxon>
        <taxon>Diversisporales</taxon>
        <taxon>Gigasporaceae</taxon>
        <taxon>Cetraspora</taxon>
    </lineage>
</organism>
<keyword evidence="2" id="KW-1185">Reference proteome</keyword>
<feature type="non-terminal residue" evidence="1">
    <location>
        <position position="165"/>
    </location>
</feature>
<comment type="caution">
    <text evidence="1">The sequence shown here is derived from an EMBL/GenBank/DDBJ whole genome shotgun (WGS) entry which is preliminary data.</text>
</comment>
<dbReference type="Proteomes" id="UP000789759">
    <property type="component" value="Unassembled WGS sequence"/>
</dbReference>
<protein>
    <submittedName>
        <fullName evidence="1">7565_t:CDS:1</fullName>
    </submittedName>
</protein>
<gene>
    <name evidence="1" type="ORF">CPELLU_LOCUS16163</name>
</gene>
<dbReference type="EMBL" id="CAJVQA010023055">
    <property type="protein sequence ID" value="CAG8776779.1"/>
    <property type="molecule type" value="Genomic_DNA"/>
</dbReference>
<sequence length="165" mass="19061">MPPKRTFKQTTKKQKLAIVMFIENPKNYNIIDRNAATSAPISGKPITKNAGFAQIALFRKTKCSTYYLENFGLNNEILEDQNKNELNNEKDNIRNEKSSLLFILDEITLDDELDKTLSNNDKLTVIANKKTSVKDIYFRTKQKSLQNEQEQIAIKIKIAEIKEFE</sequence>
<accession>A0A9N9P0G2</accession>
<name>A0A9N9P0G2_9GLOM</name>
<dbReference type="OrthoDB" id="2444630at2759"/>
<proteinExistence type="predicted"/>
<reference evidence="1" key="1">
    <citation type="submission" date="2021-06" db="EMBL/GenBank/DDBJ databases">
        <authorList>
            <person name="Kallberg Y."/>
            <person name="Tangrot J."/>
            <person name="Rosling A."/>
        </authorList>
    </citation>
    <scope>NUCLEOTIDE SEQUENCE</scope>
    <source>
        <strain evidence="1">FL966</strain>
    </source>
</reference>
<evidence type="ECO:0000313" key="2">
    <source>
        <dbReference type="Proteomes" id="UP000789759"/>
    </source>
</evidence>